<protein>
    <submittedName>
        <fullName evidence="1">Uncharacterized protein</fullName>
    </submittedName>
</protein>
<dbReference type="Proteomes" id="UP000000305">
    <property type="component" value="Unassembled WGS sequence"/>
</dbReference>
<accession>E9HXJ6</accession>
<evidence type="ECO:0000313" key="1">
    <source>
        <dbReference type="EMBL" id="EFX63535.1"/>
    </source>
</evidence>
<dbReference type="EMBL" id="GL733045">
    <property type="protein sequence ID" value="EFX63535.1"/>
    <property type="molecule type" value="Genomic_DNA"/>
</dbReference>
<dbReference type="OrthoDB" id="204305at2759"/>
<keyword evidence="2" id="KW-1185">Reference proteome</keyword>
<dbReference type="KEGG" id="dpx:DAPPUDRAFT_335346"/>
<gene>
    <name evidence="1" type="ORF">DAPPUDRAFT_335346</name>
</gene>
<dbReference type="InParanoid" id="E9HXJ6"/>
<organism evidence="1 2">
    <name type="scientific">Daphnia pulex</name>
    <name type="common">Water flea</name>
    <dbReference type="NCBI Taxonomy" id="6669"/>
    <lineage>
        <taxon>Eukaryota</taxon>
        <taxon>Metazoa</taxon>
        <taxon>Ecdysozoa</taxon>
        <taxon>Arthropoda</taxon>
        <taxon>Crustacea</taxon>
        <taxon>Branchiopoda</taxon>
        <taxon>Diplostraca</taxon>
        <taxon>Cladocera</taxon>
        <taxon>Anomopoda</taxon>
        <taxon>Daphniidae</taxon>
        <taxon>Daphnia</taxon>
    </lineage>
</organism>
<dbReference type="HOGENOM" id="CLU_148236_0_0_1"/>
<dbReference type="AlphaFoldDB" id="E9HXJ6"/>
<dbReference type="PhylomeDB" id="E9HXJ6"/>
<sequence length="107" mass="12878">MTWRWLPLIDQVVDSFMSRNSDSKIISREEAAVREWLVSDRIFQVMRDHPHHCIYAILGGMWGVKMNQDRAKFALAFKKMFSVNHLHKYDYDQFLLKEHIWPIAKTR</sequence>
<name>E9HXJ6_DAPPU</name>
<reference evidence="1 2" key="1">
    <citation type="journal article" date="2011" name="Science">
        <title>The ecoresponsive genome of Daphnia pulex.</title>
        <authorList>
            <person name="Colbourne J.K."/>
            <person name="Pfrender M.E."/>
            <person name="Gilbert D."/>
            <person name="Thomas W.K."/>
            <person name="Tucker A."/>
            <person name="Oakley T.H."/>
            <person name="Tokishita S."/>
            <person name="Aerts A."/>
            <person name="Arnold G.J."/>
            <person name="Basu M.K."/>
            <person name="Bauer D.J."/>
            <person name="Caceres C.E."/>
            <person name="Carmel L."/>
            <person name="Casola C."/>
            <person name="Choi J.H."/>
            <person name="Detter J.C."/>
            <person name="Dong Q."/>
            <person name="Dusheyko S."/>
            <person name="Eads B.D."/>
            <person name="Frohlich T."/>
            <person name="Geiler-Samerotte K.A."/>
            <person name="Gerlach D."/>
            <person name="Hatcher P."/>
            <person name="Jogdeo S."/>
            <person name="Krijgsveld J."/>
            <person name="Kriventseva E.V."/>
            <person name="Kultz D."/>
            <person name="Laforsch C."/>
            <person name="Lindquist E."/>
            <person name="Lopez J."/>
            <person name="Manak J.R."/>
            <person name="Muller J."/>
            <person name="Pangilinan J."/>
            <person name="Patwardhan R.P."/>
            <person name="Pitluck S."/>
            <person name="Pritham E.J."/>
            <person name="Rechtsteiner A."/>
            <person name="Rho M."/>
            <person name="Rogozin I.B."/>
            <person name="Sakarya O."/>
            <person name="Salamov A."/>
            <person name="Schaack S."/>
            <person name="Shapiro H."/>
            <person name="Shiga Y."/>
            <person name="Skalitzky C."/>
            <person name="Smith Z."/>
            <person name="Souvorov A."/>
            <person name="Sung W."/>
            <person name="Tang Z."/>
            <person name="Tsuchiya D."/>
            <person name="Tu H."/>
            <person name="Vos H."/>
            <person name="Wang M."/>
            <person name="Wolf Y.I."/>
            <person name="Yamagata H."/>
            <person name="Yamada T."/>
            <person name="Ye Y."/>
            <person name="Shaw J.R."/>
            <person name="Andrews J."/>
            <person name="Crease T.J."/>
            <person name="Tang H."/>
            <person name="Lucas S.M."/>
            <person name="Robertson H.M."/>
            <person name="Bork P."/>
            <person name="Koonin E.V."/>
            <person name="Zdobnov E.M."/>
            <person name="Grigoriev I.V."/>
            <person name="Lynch M."/>
            <person name="Boore J.L."/>
        </authorList>
    </citation>
    <scope>NUCLEOTIDE SEQUENCE [LARGE SCALE GENOMIC DNA]</scope>
</reference>
<proteinExistence type="predicted"/>
<evidence type="ECO:0000313" key="2">
    <source>
        <dbReference type="Proteomes" id="UP000000305"/>
    </source>
</evidence>